<proteinExistence type="predicted"/>
<reference evidence="2" key="1">
    <citation type="submission" date="2022-10" db="EMBL/GenBank/DDBJ databases">
        <title>The complete genomes of actinobacterial strains from the NBC collection.</title>
        <authorList>
            <person name="Joergensen T.S."/>
            <person name="Alvarez Arevalo M."/>
            <person name="Sterndorff E.B."/>
            <person name="Faurdal D."/>
            <person name="Vuksanovic O."/>
            <person name="Mourched A.-S."/>
            <person name="Charusanti P."/>
            <person name="Shaw S."/>
            <person name="Blin K."/>
            <person name="Weber T."/>
        </authorList>
    </citation>
    <scope>NUCLEOTIDE SEQUENCE</scope>
    <source>
        <strain evidence="2">NBC_00119</strain>
    </source>
</reference>
<feature type="domain" description="Iminophenyl-pyruvate dimer synthase" evidence="1">
    <location>
        <begin position="36"/>
        <end position="258"/>
    </location>
</feature>
<dbReference type="Pfam" id="PF12902">
    <property type="entry name" value="Ferritin-like"/>
    <property type="match status" value="1"/>
</dbReference>
<protein>
    <submittedName>
        <fullName evidence="2">Ferritin-like protein</fullName>
    </submittedName>
</protein>
<name>A0AAU1TYC4_9ACTN</name>
<dbReference type="PANTHER" id="PTHR34400">
    <property type="match status" value="1"/>
</dbReference>
<organism evidence="2">
    <name type="scientific">Streptomyces sp. NBC_00119</name>
    <dbReference type="NCBI Taxonomy" id="2975659"/>
    <lineage>
        <taxon>Bacteria</taxon>
        <taxon>Bacillati</taxon>
        <taxon>Actinomycetota</taxon>
        <taxon>Actinomycetes</taxon>
        <taxon>Kitasatosporales</taxon>
        <taxon>Streptomycetaceae</taxon>
        <taxon>Streptomyces</taxon>
    </lineage>
</organism>
<dbReference type="EMBL" id="CP108195">
    <property type="protein sequence ID" value="WTS10354.1"/>
    <property type="molecule type" value="Genomic_DNA"/>
</dbReference>
<dbReference type="InterPro" id="IPR009078">
    <property type="entry name" value="Ferritin-like_SF"/>
</dbReference>
<accession>A0AAU1TYC4</accession>
<dbReference type="InterPro" id="IPR012347">
    <property type="entry name" value="Ferritin-like"/>
</dbReference>
<gene>
    <name evidence="2" type="ORF">OHU69_04265</name>
</gene>
<dbReference type="Gene3D" id="1.20.1260.10">
    <property type="match status" value="1"/>
</dbReference>
<evidence type="ECO:0000259" key="1">
    <source>
        <dbReference type="Pfam" id="PF12902"/>
    </source>
</evidence>
<evidence type="ECO:0000313" key="2">
    <source>
        <dbReference type="EMBL" id="WTS10354.1"/>
    </source>
</evidence>
<dbReference type="AlphaFoldDB" id="A0AAU1TYC4"/>
<sequence length="268" mass="29127">MNETVSIPTRTPEIGDHAFTRGTTTATDRAELHSLLRTALALEHATIPPYLTAMYSLKDGKNQEVGGIIRSVVMQEMLHLALIGNIMNAVGATPRFDDPGLVPAYPGPLPGGVMPDLEVSLGACSIERVRQVFMGVELPEAPLAPAGQRELQSISGYNPQLDAEGNIQNLTEEALDAPRRFFALADYDDSTIGGFYQHIAQVLTDLDEREKNLFSGDPRRQVSWPHAPGRLYRVTNLQTALWAILEIIDQGEGHAQDPTVGPLPGRAS</sequence>
<dbReference type="InterPro" id="IPR026820">
    <property type="entry name" value="VioB/RebD_dom"/>
</dbReference>
<dbReference type="PANTHER" id="PTHR34400:SF4">
    <property type="entry name" value="MEMBRANE PROTEIN"/>
    <property type="match status" value="1"/>
</dbReference>
<dbReference type="SUPFAM" id="SSF47240">
    <property type="entry name" value="Ferritin-like"/>
    <property type="match status" value="1"/>
</dbReference>